<dbReference type="InterPro" id="IPR050300">
    <property type="entry name" value="GDXG_lipolytic_enzyme"/>
</dbReference>
<dbReference type="SUPFAM" id="SSF53474">
    <property type="entry name" value="alpha/beta-Hydrolases"/>
    <property type="match status" value="1"/>
</dbReference>
<dbReference type="InterPro" id="IPR029058">
    <property type="entry name" value="AB_hydrolase_fold"/>
</dbReference>
<name>A0A1T4P9A3_9BACT</name>
<gene>
    <name evidence="4" type="ORF">SAMN04488132_105223</name>
</gene>
<evidence type="ECO:0000259" key="3">
    <source>
        <dbReference type="Pfam" id="PF20434"/>
    </source>
</evidence>
<dbReference type="STRING" id="413434.SAMN04488132_105223"/>
<evidence type="ECO:0000313" key="5">
    <source>
        <dbReference type="Proteomes" id="UP000190888"/>
    </source>
</evidence>
<evidence type="ECO:0000256" key="2">
    <source>
        <dbReference type="SAM" id="SignalP"/>
    </source>
</evidence>
<dbReference type="PANTHER" id="PTHR48081:SF13">
    <property type="entry name" value="ALPHA_BETA HYDROLASE"/>
    <property type="match status" value="1"/>
</dbReference>
<dbReference type="InterPro" id="IPR049492">
    <property type="entry name" value="BD-FAE-like_dom"/>
</dbReference>
<protein>
    <submittedName>
        <fullName evidence="4">Acetyl esterase/lipase</fullName>
    </submittedName>
</protein>
<dbReference type="Gene3D" id="3.40.50.1820">
    <property type="entry name" value="alpha/beta hydrolase"/>
    <property type="match status" value="1"/>
</dbReference>
<keyword evidence="1" id="KW-0378">Hydrolase</keyword>
<organism evidence="4 5">
    <name type="scientific">Sediminibacterium ginsengisoli</name>
    <dbReference type="NCBI Taxonomy" id="413434"/>
    <lineage>
        <taxon>Bacteria</taxon>
        <taxon>Pseudomonadati</taxon>
        <taxon>Bacteroidota</taxon>
        <taxon>Chitinophagia</taxon>
        <taxon>Chitinophagales</taxon>
        <taxon>Chitinophagaceae</taxon>
        <taxon>Sediminibacterium</taxon>
    </lineage>
</organism>
<dbReference type="AlphaFoldDB" id="A0A1T4P9A3"/>
<feature type="chain" id="PRO_5012956195" evidence="2">
    <location>
        <begin position="21"/>
        <end position="298"/>
    </location>
</feature>
<dbReference type="Proteomes" id="UP000190888">
    <property type="component" value="Unassembled WGS sequence"/>
</dbReference>
<accession>A0A1T4P9A3</accession>
<evidence type="ECO:0000313" key="4">
    <source>
        <dbReference type="EMBL" id="SJZ88155.1"/>
    </source>
</evidence>
<dbReference type="GO" id="GO:0016787">
    <property type="term" value="F:hydrolase activity"/>
    <property type="evidence" value="ECO:0007669"/>
    <property type="project" value="UniProtKB-KW"/>
</dbReference>
<keyword evidence="2" id="KW-0732">Signal</keyword>
<dbReference type="PANTHER" id="PTHR48081">
    <property type="entry name" value="AB HYDROLASE SUPERFAMILY PROTEIN C4A8.06C"/>
    <property type="match status" value="1"/>
</dbReference>
<feature type="domain" description="BD-FAE-like" evidence="3">
    <location>
        <begin position="53"/>
        <end position="254"/>
    </location>
</feature>
<proteinExistence type="predicted"/>
<dbReference type="Pfam" id="PF20434">
    <property type="entry name" value="BD-FAE"/>
    <property type="match status" value="1"/>
</dbReference>
<dbReference type="EMBL" id="FUWH01000005">
    <property type="protein sequence ID" value="SJZ88155.1"/>
    <property type="molecule type" value="Genomic_DNA"/>
</dbReference>
<reference evidence="4 5" key="1">
    <citation type="submission" date="2017-02" db="EMBL/GenBank/DDBJ databases">
        <authorList>
            <person name="Peterson S.W."/>
        </authorList>
    </citation>
    <scope>NUCLEOTIDE SEQUENCE [LARGE SCALE GENOMIC DNA]</scope>
    <source>
        <strain evidence="4 5">DSM 22335</strain>
    </source>
</reference>
<feature type="signal peptide" evidence="2">
    <location>
        <begin position="1"/>
        <end position="20"/>
    </location>
</feature>
<sequence length="298" mass="32454">MKRYMLICFILFSAWIYAGAQDSSVKKTVFLPADYTASLDVVYKKADNWDGRMDIYLPPASGKTAPLLINIHGGAWRKGRKEDQSGFDTYFKLGFAVANISYRLSPEAKAPAAVEDARCALMYMVKHAAAMNIDVNRIVFAGSSAGAHLALLAGLTADNHIFDKGCEVAGPFRIAAVIAQSTPAILYDSLPDGRLKVLPDDAIYEWLGENRNNAAFAKMLSPVTYVAKNNPPVFLTHGDADPRVPYGQSVLLDKLFTGAGVPHTFITVPGGLHGGYPKEKQQEIKAAITDFLQKQVLK</sequence>
<evidence type="ECO:0000256" key="1">
    <source>
        <dbReference type="ARBA" id="ARBA00022801"/>
    </source>
</evidence>
<keyword evidence="5" id="KW-1185">Reference proteome</keyword>